<evidence type="ECO:0000313" key="1">
    <source>
        <dbReference type="EMBL" id="JAD95303.1"/>
    </source>
</evidence>
<proteinExistence type="predicted"/>
<reference evidence="1" key="1">
    <citation type="submission" date="2014-09" db="EMBL/GenBank/DDBJ databases">
        <authorList>
            <person name="Magalhaes I.L.F."/>
            <person name="Oliveira U."/>
            <person name="Santos F.R."/>
            <person name="Vidigal T.H.D.A."/>
            <person name="Brescovit A.D."/>
            <person name="Santos A.J."/>
        </authorList>
    </citation>
    <scope>NUCLEOTIDE SEQUENCE</scope>
    <source>
        <tissue evidence="1">Shoot tissue taken approximately 20 cm above the soil surface</tissue>
    </source>
</reference>
<protein>
    <submittedName>
        <fullName evidence="1">Uncharacterized protein</fullName>
    </submittedName>
</protein>
<accession>A0A0A9E8C7</accession>
<dbReference type="AlphaFoldDB" id="A0A0A9E8C7"/>
<reference evidence="1" key="2">
    <citation type="journal article" date="2015" name="Data Brief">
        <title>Shoot transcriptome of the giant reed, Arundo donax.</title>
        <authorList>
            <person name="Barrero R.A."/>
            <person name="Guerrero F.D."/>
            <person name="Moolhuijzen P."/>
            <person name="Goolsby J.A."/>
            <person name="Tidwell J."/>
            <person name="Bellgard S.E."/>
            <person name="Bellgard M.I."/>
        </authorList>
    </citation>
    <scope>NUCLEOTIDE SEQUENCE</scope>
    <source>
        <tissue evidence="1">Shoot tissue taken approximately 20 cm above the soil surface</tissue>
    </source>
</reference>
<name>A0A0A9E8C7_ARUDO</name>
<organism evidence="1">
    <name type="scientific">Arundo donax</name>
    <name type="common">Giant reed</name>
    <name type="synonym">Donax arundinaceus</name>
    <dbReference type="NCBI Taxonomy" id="35708"/>
    <lineage>
        <taxon>Eukaryota</taxon>
        <taxon>Viridiplantae</taxon>
        <taxon>Streptophyta</taxon>
        <taxon>Embryophyta</taxon>
        <taxon>Tracheophyta</taxon>
        <taxon>Spermatophyta</taxon>
        <taxon>Magnoliopsida</taxon>
        <taxon>Liliopsida</taxon>
        <taxon>Poales</taxon>
        <taxon>Poaceae</taxon>
        <taxon>PACMAD clade</taxon>
        <taxon>Arundinoideae</taxon>
        <taxon>Arundineae</taxon>
        <taxon>Arundo</taxon>
    </lineage>
</organism>
<dbReference type="EMBL" id="GBRH01202592">
    <property type="protein sequence ID" value="JAD95303.1"/>
    <property type="molecule type" value="Transcribed_RNA"/>
</dbReference>
<sequence length="76" mass="8258">MLDKTILATAIKDIWATRLYSQIVSPSPMFTEQCSGHISAILYFGKSHLAIGTTSDNVPIICAGHEPCLEHIPTMA</sequence>